<sequence length="174" mass="19080">MRLFIIFTALLLSNVIAAPVSTRELSLDQRDVVQGIGNGDSVPRRPRPHSHGGREVIVGRDPLSPVNGRRDALSDGTGNFERSLEQRDDVVSGMKNGGSRPPRHGGGSKRSLEQRDNGDIVSQMKNYDSGRGRPHRRDGGSSEGSLEQRDDSFNYGQEAIPIDFDDLDIWDNGS</sequence>
<feature type="region of interest" description="Disordered" evidence="1">
    <location>
        <begin position="36"/>
        <end position="158"/>
    </location>
</feature>
<feature type="chain" id="PRO_5041359189" evidence="2">
    <location>
        <begin position="18"/>
        <end position="174"/>
    </location>
</feature>
<feature type="signal peptide" evidence="2">
    <location>
        <begin position="1"/>
        <end position="17"/>
    </location>
</feature>
<dbReference type="AlphaFoldDB" id="A0AA38P7B2"/>
<evidence type="ECO:0000313" key="4">
    <source>
        <dbReference type="Proteomes" id="UP001163846"/>
    </source>
</evidence>
<reference evidence="3" key="1">
    <citation type="submission" date="2022-08" db="EMBL/GenBank/DDBJ databases">
        <authorList>
            <consortium name="DOE Joint Genome Institute"/>
            <person name="Min B."/>
            <person name="Riley R."/>
            <person name="Sierra-Patev S."/>
            <person name="Naranjo-Ortiz M."/>
            <person name="Looney B."/>
            <person name="Konkel Z."/>
            <person name="Slot J.C."/>
            <person name="Sakamoto Y."/>
            <person name="Steenwyk J.L."/>
            <person name="Rokas A."/>
            <person name="Carro J."/>
            <person name="Camarero S."/>
            <person name="Ferreira P."/>
            <person name="Molpeceres G."/>
            <person name="Ruiz-Duenas F.J."/>
            <person name="Serrano A."/>
            <person name="Henrissat B."/>
            <person name="Drula E."/>
            <person name="Hughes K.W."/>
            <person name="Mata J.L."/>
            <person name="Ishikawa N.K."/>
            <person name="Vargas-Isla R."/>
            <person name="Ushijima S."/>
            <person name="Smith C.A."/>
            <person name="Ahrendt S."/>
            <person name="Andreopoulos W."/>
            <person name="He G."/>
            <person name="Labutti K."/>
            <person name="Lipzen A."/>
            <person name="Ng V."/>
            <person name="Sandor L."/>
            <person name="Barry K."/>
            <person name="Martinez A.T."/>
            <person name="Xiao Y."/>
            <person name="Gibbons J.G."/>
            <person name="Terashima K."/>
            <person name="Hibbett D.S."/>
            <person name="Grigoriev I.V."/>
        </authorList>
    </citation>
    <scope>NUCLEOTIDE SEQUENCE</scope>
    <source>
        <strain evidence="3">TFB9207</strain>
    </source>
</reference>
<dbReference type="EMBL" id="MU806232">
    <property type="protein sequence ID" value="KAJ3837652.1"/>
    <property type="molecule type" value="Genomic_DNA"/>
</dbReference>
<accession>A0AA38P7B2</accession>
<evidence type="ECO:0000313" key="3">
    <source>
        <dbReference type="EMBL" id="KAJ3837652.1"/>
    </source>
</evidence>
<protein>
    <submittedName>
        <fullName evidence="3">Uncharacterized protein</fullName>
    </submittedName>
</protein>
<keyword evidence="4" id="KW-1185">Reference proteome</keyword>
<keyword evidence="2" id="KW-0732">Signal</keyword>
<evidence type="ECO:0000256" key="1">
    <source>
        <dbReference type="SAM" id="MobiDB-lite"/>
    </source>
</evidence>
<dbReference type="Proteomes" id="UP001163846">
    <property type="component" value="Unassembled WGS sequence"/>
</dbReference>
<name>A0AA38P7B2_9AGAR</name>
<gene>
    <name evidence="3" type="ORF">F5878DRAFT_642599</name>
</gene>
<evidence type="ECO:0000256" key="2">
    <source>
        <dbReference type="SAM" id="SignalP"/>
    </source>
</evidence>
<comment type="caution">
    <text evidence="3">The sequence shown here is derived from an EMBL/GenBank/DDBJ whole genome shotgun (WGS) entry which is preliminary data.</text>
</comment>
<organism evidence="3 4">
    <name type="scientific">Lentinula raphanica</name>
    <dbReference type="NCBI Taxonomy" id="153919"/>
    <lineage>
        <taxon>Eukaryota</taxon>
        <taxon>Fungi</taxon>
        <taxon>Dikarya</taxon>
        <taxon>Basidiomycota</taxon>
        <taxon>Agaricomycotina</taxon>
        <taxon>Agaricomycetes</taxon>
        <taxon>Agaricomycetidae</taxon>
        <taxon>Agaricales</taxon>
        <taxon>Marasmiineae</taxon>
        <taxon>Omphalotaceae</taxon>
        <taxon>Lentinula</taxon>
    </lineage>
</organism>
<proteinExistence type="predicted"/>